<dbReference type="SUPFAM" id="SSF57716">
    <property type="entry name" value="Glucocorticoid receptor-like (DNA-binding domain)"/>
    <property type="match status" value="1"/>
</dbReference>
<comment type="similarity">
    <text evidence="3">Belongs to the DNA gyrase inhibitor YacG family.</text>
</comment>
<gene>
    <name evidence="3" type="primary">yacG</name>
    <name evidence="5" type="ORF">WH96_13180</name>
</gene>
<comment type="cofactor">
    <cofactor evidence="3">
        <name>Zn(2+)</name>
        <dbReference type="ChEBI" id="CHEBI:29105"/>
    </cofactor>
    <text evidence="3">Binds 1 zinc ion.</text>
</comment>
<dbReference type="InterPro" id="IPR005584">
    <property type="entry name" value="DNA_gyrase_inhibitor_YacG"/>
</dbReference>
<keyword evidence="6" id="KW-1185">Reference proteome</keyword>
<dbReference type="GO" id="GO:0008270">
    <property type="term" value="F:zinc ion binding"/>
    <property type="evidence" value="ECO:0007669"/>
    <property type="project" value="UniProtKB-UniRule"/>
</dbReference>
<comment type="subunit">
    <text evidence="3">Interacts with GyrB.</text>
</comment>
<keyword evidence="1 3" id="KW-0479">Metal-binding</keyword>
<dbReference type="GO" id="GO:0008657">
    <property type="term" value="F:DNA topoisomerase type II (double strand cut, ATP-hydrolyzing) inhibitor activity"/>
    <property type="evidence" value="ECO:0007669"/>
    <property type="project" value="UniProtKB-UniRule"/>
</dbReference>
<evidence type="ECO:0000313" key="6">
    <source>
        <dbReference type="Proteomes" id="UP000035444"/>
    </source>
</evidence>
<feature type="binding site" evidence="3">
    <location>
        <position position="17"/>
    </location>
    <ligand>
        <name>Zn(2+)</name>
        <dbReference type="ChEBI" id="CHEBI:29105"/>
    </ligand>
</feature>
<accession>A0A0H2MCR0</accession>
<feature type="binding site" evidence="3">
    <location>
        <position position="20"/>
    </location>
    <ligand>
        <name>Zn(2+)</name>
        <dbReference type="ChEBI" id="CHEBI:29105"/>
    </ligand>
</feature>
<evidence type="ECO:0000256" key="2">
    <source>
        <dbReference type="ARBA" id="ARBA00022833"/>
    </source>
</evidence>
<protein>
    <recommendedName>
        <fullName evidence="3">DNA gyrase inhibitor YacG</fullName>
    </recommendedName>
</protein>
<keyword evidence="2 3" id="KW-0862">Zinc</keyword>
<comment type="caution">
    <text evidence="5">The sequence shown here is derived from an EMBL/GenBank/DDBJ whole genome shotgun (WGS) entry which is preliminary data.</text>
</comment>
<dbReference type="Gene3D" id="3.30.50.10">
    <property type="entry name" value="Erythroid Transcription Factor GATA-1, subunit A"/>
    <property type="match status" value="1"/>
</dbReference>
<proteinExistence type="inferred from homology"/>
<feature type="binding site" evidence="3">
    <location>
        <position position="36"/>
    </location>
    <ligand>
        <name>Zn(2+)</name>
        <dbReference type="ChEBI" id="CHEBI:29105"/>
    </ligand>
</feature>
<sequence>MPEKEVSSVKKVSKQMCPVCRGENDEKYKPFCSKRCADVDLNRWLDGGYRIPTEESPVGSSDDDEIM</sequence>
<dbReference type="GO" id="GO:0006355">
    <property type="term" value="P:regulation of DNA-templated transcription"/>
    <property type="evidence" value="ECO:0007669"/>
    <property type="project" value="InterPro"/>
</dbReference>
<dbReference type="InterPro" id="IPR013088">
    <property type="entry name" value="Znf_NHR/GATA"/>
</dbReference>
<evidence type="ECO:0000256" key="1">
    <source>
        <dbReference type="ARBA" id="ARBA00022723"/>
    </source>
</evidence>
<dbReference type="PANTHER" id="PTHR36150:SF1">
    <property type="entry name" value="DNA GYRASE INHIBITOR YACG"/>
    <property type="match status" value="1"/>
</dbReference>
<dbReference type="AlphaFoldDB" id="A0A0H2MCR0"/>
<reference evidence="5 6" key="1">
    <citation type="submission" date="2015-03" db="EMBL/GenBank/DDBJ databases">
        <title>Genome Sequence of Kiloniella spongiae MEBiC09566, isolated from a marine sponge.</title>
        <authorList>
            <person name="Shao Z."/>
            <person name="Wang L."/>
            <person name="Li X."/>
        </authorList>
    </citation>
    <scope>NUCLEOTIDE SEQUENCE [LARGE SCALE GENOMIC DNA]</scope>
    <source>
        <strain evidence="5 6">MEBiC09566</strain>
    </source>
</reference>
<comment type="function">
    <text evidence="3">Inhibits all the catalytic activities of DNA gyrase by preventing its interaction with DNA. Acts by binding directly to the C-terminal domain of GyrB, which probably disrupts DNA binding by the gyrase.</text>
</comment>
<evidence type="ECO:0000256" key="4">
    <source>
        <dbReference type="SAM" id="MobiDB-lite"/>
    </source>
</evidence>
<organism evidence="5 6">
    <name type="scientific">Kiloniella spongiae</name>
    <dbReference type="NCBI Taxonomy" id="1489064"/>
    <lineage>
        <taxon>Bacteria</taxon>
        <taxon>Pseudomonadati</taxon>
        <taxon>Pseudomonadota</taxon>
        <taxon>Alphaproteobacteria</taxon>
        <taxon>Rhodospirillales</taxon>
        <taxon>Kiloniellaceae</taxon>
        <taxon>Kiloniella</taxon>
    </lineage>
</organism>
<evidence type="ECO:0000313" key="5">
    <source>
        <dbReference type="EMBL" id="KLN60138.1"/>
    </source>
</evidence>
<dbReference type="Pfam" id="PF03884">
    <property type="entry name" value="YacG"/>
    <property type="match status" value="1"/>
</dbReference>
<dbReference type="STRING" id="1489064.WH96_13180"/>
<dbReference type="Proteomes" id="UP000035444">
    <property type="component" value="Unassembled WGS sequence"/>
</dbReference>
<dbReference type="HAMAP" id="MF_00649">
    <property type="entry name" value="DNA_gyrase_inhibitor_YacG"/>
    <property type="match status" value="1"/>
</dbReference>
<feature type="binding site" evidence="3">
    <location>
        <position position="32"/>
    </location>
    <ligand>
        <name>Zn(2+)</name>
        <dbReference type="ChEBI" id="CHEBI:29105"/>
    </ligand>
</feature>
<dbReference type="EMBL" id="LAQL01000008">
    <property type="protein sequence ID" value="KLN60138.1"/>
    <property type="molecule type" value="Genomic_DNA"/>
</dbReference>
<evidence type="ECO:0000256" key="3">
    <source>
        <dbReference type="HAMAP-Rule" id="MF_00649"/>
    </source>
</evidence>
<feature type="region of interest" description="Disordered" evidence="4">
    <location>
        <begin position="48"/>
        <end position="67"/>
    </location>
</feature>
<name>A0A0H2MCR0_9PROT</name>
<dbReference type="PANTHER" id="PTHR36150">
    <property type="entry name" value="DNA GYRASE INHIBITOR YACG"/>
    <property type="match status" value="1"/>
</dbReference>